<proteinExistence type="predicted"/>
<name>A0ACB8UH65_9APHY</name>
<evidence type="ECO:0000313" key="2">
    <source>
        <dbReference type="Proteomes" id="UP001055072"/>
    </source>
</evidence>
<comment type="caution">
    <text evidence="1">The sequence shown here is derived from an EMBL/GenBank/DDBJ whole genome shotgun (WGS) entry which is preliminary data.</text>
</comment>
<dbReference type="EMBL" id="MU274901">
    <property type="protein sequence ID" value="KAI0093630.1"/>
    <property type="molecule type" value="Genomic_DNA"/>
</dbReference>
<sequence length="551" mass="63656">MFGYFARRCHLSFMKLSYESQYKLLVDYQAWIAGQVISGAVHIKNDILTTDYQLFRTPDDKKEFARPDEYRIWEMSLATGDDLTAAESLRRFFEQRFHEGNDSGLRQHSLLNLARLHYLRHEHVACRKLLEEAVTVARTCNDGQTLQYCISMLNRLQPLERNRKMAINELQPDLHPSEALYDVKKLLMVGNQQPLSASFERIAQAASLYDLWAESRRDLVTEEEQWGSHVVQSITWSVMGNNRLAEIEEDVVLAFTDIGGPDNNRLTVTLNRAYRNARQGDYEGSISMLLDTDVWQGLDMSDYEQWATQIWHILMLRASRRGQTKMITDYLWPKRFIHGATLKEYMYGHSAPLHSLVRDPLHEVLTMREAGQGHTAVQPLLTSMWHSEFQQRYASYRPGVILLADIGLEFGLTKWCKKLVEEIMPQLISGDDLEQRAFACFTLARCIIAAADSTEQALNECIFYLKIAEDDYSTLEIFRSLQDAQYLLSVVYHNLGMHTERDQAALRHQQTQQRAEEAKQLATEDWVTDVIDLLTEVGSALAARTPRWFKN</sequence>
<reference evidence="1" key="1">
    <citation type="journal article" date="2021" name="Environ. Microbiol.">
        <title>Gene family expansions and transcriptome signatures uncover fungal adaptations to wood decay.</title>
        <authorList>
            <person name="Hage H."/>
            <person name="Miyauchi S."/>
            <person name="Viragh M."/>
            <person name="Drula E."/>
            <person name="Min B."/>
            <person name="Chaduli D."/>
            <person name="Navarro D."/>
            <person name="Favel A."/>
            <person name="Norest M."/>
            <person name="Lesage-Meessen L."/>
            <person name="Balint B."/>
            <person name="Merenyi Z."/>
            <person name="de Eugenio L."/>
            <person name="Morin E."/>
            <person name="Martinez A.T."/>
            <person name="Baldrian P."/>
            <person name="Stursova M."/>
            <person name="Martinez M.J."/>
            <person name="Novotny C."/>
            <person name="Magnuson J.K."/>
            <person name="Spatafora J.W."/>
            <person name="Maurice S."/>
            <person name="Pangilinan J."/>
            <person name="Andreopoulos W."/>
            <person name="LaButti K."/>
            <person name="Hundley H."/>
            <person name="Na H."/>
            <person name="Kuo A."/>
            <person name="Barry K."/>
            <person name="Lipzen A."/>
            <person name="Henrissat B."/>
            <person name="Riley R."/>
            <person name="Ahrendt S."/>
            <person name="Nagy L.G."/>
            <person name="Grigoriev I.V."/>
            <person name="Martin F."/>
            <person name="Rosso M.N."/>
        </authorList>
    </citation>
    <scope>NUCLEOTIDE SEQUENCE</scope>
    <source>
        <strain evidence="1">CBS 384.51</strain>
    </source>
</reference>
<accession>A0ACB8UH65</accession>
<organism evidence="1 2">
    <name type="scientific">Irpex rosettiformis</name>
    <dbReference type="NCBI Taxonomy" id="378272"/>
    <lineage>
        <taxon>Eukaryota</taxon>
        <taxon>Fungi</taxon>
        <taxon>Dikarya</taxon>
        <taxon>Basidiomycota</taxon>
        <taxon>Agaricomycotina</taxon>
        <taxon>Agaricomycetes</taxon>
        <taxon>Polyporales</taxon>
        <taxon>Irpicaceae</taxon>
        <taxon>Irpex</taxon>
    </lineage>
</organism>
<protein>
    <submittedName>
        <fullName evidence="1">Uncharacterized protein</fullName>
    </submittedName>
</protein>
<keyword evidence="2" id="KW-1185">Reference proteome</keyword>
<gene>
    <name evidence="1" type="ORF">BDY19DRAFT_918021</name>
</gene>
<evidence type="ECO:0000313" key="1">
    <source>
        <dbReference type="EMBL" id="KAI0093630.1"/>
    </source>
</evidence>
<dbReference type="Proteomes" id="UP001055072">
    <property type="component" value="Unassembled WGS sequence"/>
</dbReference>